<feature type="transmembrane region" description="Helical" evidence="6">
    <location>
        <begin position="427"/>
        <end position="448"/>
    </location>
</feature>
<dbReference type="CDD" id="cd17321">
    <property type="entry name" value="MFS_MMR_MDR_like"/>
    <property type="match status" value="1"/>
</dbReference>
<dbReference type="InterPro" id="IPR011701">
    <property type="entry name" value="MFS"/>
</dbReference>
<keyword evidence="2" id="KW-0813">Transport</keyword>
<protein>
    <submittedName>
        <fullName evidence="8">MFS transporter</fullName>
    </submittedName>
</protein>
<dbReference type="PANTHER" id="PTHR42718:SF9">
    <property type="entry name" value="MAJOR FACILITATOR SUPERFAMILY MULTIDRUG TRANSPORTER MFSC"/>
    <property type="match status" value="1"/>
</dbReference>
<evidence type="ECO:0000259" key="7">
    <source>
        <dbReference type="PROSITE" id="PS50850"/>
    </source>
</evidence>
<comment type="subcellular location">
    <subcellularLocation>
        <location evidence="1">Cell membrane</location>
        <topology evidence="1">Multi-pass membrane protein</topology>
    </subcellularLocation>
</comment>
<feature type="transmembrane region" description="Helical" evidence="6">
    <location>
        <begin position="359"/>
        <end position="382"/>
    </location>
</feature>
<gene>
    <name evidence="8" type="ORF">M3N64_06665</name>
</gene>
<evidence type="ECO:0000313" key="8">
    <source>
        <dbReference type="EMBL" id="MCL1631629.1"/>
    </source>
</evidence>
<evidence type="ECO:0000256" key="5">
    <source>
        <dbReference type="ARBA" id="ARBA00023136"/>
    </source>
</evidence>
<keyword evidence="3 6" id="KW-0812">Transmembrane</keyword>
<dbReference type="InterPro" id="IPR020846">
    <property type="entry name" value="MFS_dom"/>
</dbReference>
<feature type="transmembrane region" description="Helical" evidence="6">
    <location>
        <begin position="304"/>
        <end position="325"/>
    </location>
</feature>
<name>A0ABT0M9U1_9BACL</name>
<feature type="transmembrane region" description="Helical" evidence="6">
    <location>
        <begin position="267"/>
        <end position="292"/>
    </location>
</feature>
<keyword evidence="9" id="KW-1185">Reference proteome</keyword>
<evidence type="ECO:0000256" key="3">
    <source>
        <dbReference type="ARBA" id="ARBA00022692"/>
    </source>
</evidence>
<feature type="transmembrane region" description="Helical" evidence="6">
    <location>
        <begin position="229"/>
        <end position="246"/>
    </location>
</feature>
<feature type="transmembrane region" description="Helical" evidence="6">
    <location>
        <begin position="166"/>
        <end position="185"/>
    </location>
</feature>
<feature type="transmembrane region" description="Helical" evidence="6">
    <location>
        <begin position="42"/>
        <end position="65"/>
    </location>
</feature>
<dbReference type="SUPFAM" id="SSF103473">
    <property type="entry name" value="MFS general substrate transporter"/>
    <property type="match status" value="1"/>
</dbReference>
<feature type="transmembrane region" description="Helical" evidence="6">
    <location>
        <begin position="205"/>
        <end position="223"/>
    </location>
</feature>
<proteinExistence type="predicted"/>
<accession>A0ABT0M9U1</accession>
<organism evidence="8 9">
    <name type="scientific">Sporolactobacillus mangiferae</name>
    <dbReference type="NCBI Taxonomy" id="2940498"/>
    <lineage>
        <taxon>Bacteria</taxon>
        <taxon>Bacillati</taxon>
        <taxon>Bacillota</taxon>
        <taxon>Bacilli</taxon>
        <taxon>Bacillales</taxon>
        <taxon>Sporolactobacillaceae</taxon>
        <taxon>Sporolactobacillus</taxon>
    </lineage>
</organism>
<keyword evidence="5 6" id="KW-0472">Membrane</keyword>
<feature type="transmembrane region" description="Helical" evidence="6">
    <location>
        <begin position="77"/>
        <end position="100"/>
    </location>
</feature>
<evidence type="ECO:0000256" key="2">
    <source>
        <dbReference type="ARBA" id="ARBA00022448"/>
    </source>
</evidence>
<feature type="domain" description="Major facilitator superfamily (MFS) profile" evidence="7">
    <location>
        <begin position="11"/>
        <end position="452"/>
    </location>
</feature>
<evidence type="ECO:0000256" key="4">
    <source>
        <dbReference type="ARBA" id="ARBA00022989"/>
    </source>
</evidence>
<dbReference type="PROSITE" id="PS50850">
    <property type="entry name" value="MFS"/>
    <property type="match status" value="1"/>
</dbReference>
<dbReference type="Proteomes" id="UP001203004">
    <property type="component" value="Unassembled WGS sequence"/>
</dbReference>
<dbReference type="Gene3D" id="1.20.1250.20">
    <property type="entry name" value="MFS general substrate transporter like domains"/>
    <property type="match status" value="1"/>
</dbReference>
<dbReference type="RefSeq" id="WP_249099994.1">
    <property type="nucleotide sequence ID" value="NZ_JAMAST010000005.1"/>
</dbReference>
<feature type="transmembrane region" description="Helical" evidence="6">
    <location>
        <begin position="135"/>
        <end position="160"/>
    </location>
</feature>
<evidence type="ECO:0000256" key="6">
    <source>
        <dbReference type="SAM" id="Phobius"/>
    </source>
</evidence>
<dbReference type="PANTHER" id="PTHR42718">
    <property type="entry name" value="MAJOR FACILITATOR SUPERFAMILY MULTIDRUG TRANSPORTER MFSC"/>
    <property type="match status" value="1"/>
</dbReference>
<evidence type="ECO:0000313" key="9">
    <source>
        <dbReference type="Proteomes" id="UP001203004"/>
    </source>
</evidence>
<comment type="caution">
    <text evidence="8">The sequence shown here is derived from an EMBL/GenBank/DDBJ whole genome shotgun (WGS) entry which is preliminary data.</text>
</comment>
<feature type="transmembrane region" description="Helical" evidence="6">
    <location>
        <begin position="332"/>
        <end position="353"/>
    </location>
</feature>
<dbReference type="EMBL" id="JAMAST010000005">
    <property type="protein sequence ID" value="MCL1631629.1"/>
    <property type="molecule type" value="Genomic_DNA"/>
</dbReference>
<dbReference type="InterPro" id="IPR036259">
    <property type="entry name" value="MFS_trans_sf"/>
</dbReference>
<reference evidence="8 9" key="1">
    <citation type="submission" date="2022-05" db="EMBL/GenBank/DDBJ databases">
        <title>Sporolactobacillus sp nov CPB3-1, isolated from tree bark (Mangifera indica L.).</title>
        <authorList>
            <person name="Phuengjayaem S."/>
            <person name="Tanasupawat S."/>
        </authorList>
    </citation>
    <scope>NUCLEOTIDE SEQUENCE [LARGE SCALE GENOMIC DNA]</scope>
    <source>
        <strain evidence="8 9">CPB3-1</strain>
    </source>
</reference>
<keyword evidence="4 6" id="KW-1133">Transmembrane helix</keyword>
<evidence type="ECO:0000256" key="1">
    <source>
        <dbReference type="ARBA" id="ARBA00004651"/>
    </source>
</evidence>
<dbReference type="Pfam" id="PF07690">
    <property type="entry name" value="MFS_1"/>
    <property type="match status" value="1"/>
</dbReference>
<sequence length="452" mass="49118">MLHPKKNDSIFMIALLSGTLLNPLNSSMIALALHSIQQDYHLNFSTVSWLVSVFYLVSAISQPVAGKAGDLIGRKSLFIAGLLLSAIACFYAPLAPFFAVLLLMRVLQAVGNGTLYPSGVALIHQSIARSRQDSALASLAICASVMSAFGPTIGGFLIVWGGWRSIFYVNYPLIFISLLLALFIFPKDVKSKDFRLRNLVRQLDLPGIFLFSVSILGLLWFLLKLSEKVSWPAIVMAIAASVFFVRRESHTHAPFIDIHLLKSHYRLSLVYLLFILLNIINYCLFYGMPSFFQGAMHLGIRESGLMMLCMSLAGAAVSLMTGQWISRFGPVLPLKTGSLFTVAGALMMTIMAFNHSLLLIGFILLLIGCGYGIGTVALQAMMLREAPETAIGTSAGLFQTCRFLGSIGAAAILGVVFAATITSTDLLILIFILAAVSVPAFLISLIFFPSNR</sequence>
<feature type="transmembrane region" description="Helical" evidence="6">
    <location>
        <begin position="403"/>
        <end position="421"/>
    </location>
</feature>
<dbReference type="Gene3D" id="1.20.1720.10">
    <property type="entry name" value="Multidrug resistance protein D"/>
    <property type="match status" value="1"/>
</dbReference>